<proteinExistence type="predicted"/>
<accession>A0A183DES7</accession>
<feature type="compositionally biased region" description="Polar residues" evidence="1">
    <location>
        <begin position="7"/>
        <end position="26"/>
    </location>
</feature>
<reference evidence="2" key="1">
    <citation type="submission" date="2016-06" db="UniProtKB">
        <authorList>
            <consortium name="WormBaseParasite"/>
        </authorList>
    </citation>
    <scope>IDENTIFICATION</scope>
</reference>
<dbReference type="WBParaSite" id="GPUH_0000722701-mRNA-1">
    <property type="protein sequence ID" value="GPUH_0000722701-mRNA-1"/>
    <property type="gene ID" value="GPUH_0000722701"/>
</dbReference>
<organism evidence="2">
    <name type="scientific">Gongylonema pulchrum</name>
    <dbReference type="NCBI Taxonomy" id="637853"/>
    <lineage>
        <taxon>Eukaryota</taxon>
        <taxon>Metazoa</taxon>
        <taxon>Ecdysozoa</taxon>
        <taxon>Nematoda</taxon>
        <taxon>Chromadorea</taxon>
        <taxon>Rhabditida</taxon>
        <taxon>Spirurina</taxon>
        <taxon>Spiruromorpha</taxon>
        <taxon>Spiruroidea</taxon>
        <taxon>Gongylonematidae</taxon>
        <taxon>Gongylonema</taxon>
    </lineage>
</organism>
<feature type="region of interest" description="Disordered" evidence="1">
    <location>
        <begin position="1"/>
        <end position="26"/>
    </location>
</feature>
<protein>
    <submittedName>
        <fullName evidence="2">Envelope glycoprotein</fullName>
    </submittedName>
</protein>
<sequence length="86" mass="9453">LSADSVPETTTAPTEDNISKSTISIRSYTTNTAPKVRTRCRTVHELQPQSSQSTMNLERHKKILCDTDVIAGGSYCMHGERSGEII</sequence>
<dbReference type="AlphaFoldDB" id="A0A183DES7"/>
<name>A0A183DES7_9BILA</name>
<evidence type="ECO:0000256" key="1">
    <source>
        <dbReference type="SAM" id="MobiDB-lite"/>
    </source>
</evidence>
<evidence type="ECO:0000313" key="2">
    <source>
        <dbReference type="WBParaSite" id="GPUH_0000722701-mRNA-1"/>
    </source>
</evidence>